<comment type="similarity">
    <text evidence="1">Belongs to the 'phage' integrase family.</text>
</comment>
<dbReference type="GO" id="GO:0015074">
    <property type="term" value="P:DNA integration"/>
    <property type="evidence" value="ECO:0007669"/>
    <property type="project" value="UniProtKB-KW"/>
</dbReference>
<evidence type="ECO:0000256" key="4">
    <source>
        <dbReference type="ARBA" id="ARBA00023172"/>
    </source>
</evidence>
<keyword evidence="3" id="KW-0238">DNA-binding</keyword>
<evidence type="ECO:0000256" key="1">
    <source>
        <dbReference type="ARBA" id="ARBA00008857"/>
    </source>
</evidence>
<keyword evidence="2" id="KW-0229">DNA integration</keyword>
<dbReference type="PANTHER" id="PTHR30629:SF2">
    <property type="entry name" value="PROPHAGE INTEGRASE INTS-RELATED"/>
    <property type="match status" value="1"/>
</dbReference>
<dbReference type="Pfam" id="PF00589">
    <property type="entry name" value="Phage_integrase"/>
    <property type="match status" value="1"/>
</dbReference>
<accession>A0A1L3LLW5</accession>
<dbReference type="GO" id="GO:0006310">
    <property type="term" value="P:DNA recombination"/>
    <property type="evidence" value="ECO:0007669"/>
    <property type="project" value="UniProtKB-KW"/>
</dbReference>
<evidence type="ECO:0000256" key="3">
    <source>
        <dbReference type="ARBA" id="ARBA00023125"/>
    </source>
</evidence>
<dbReference type="InterPro" id="IPR050808">
    <property type="entry name" value="Phage_Integrase"/>
</dbReference>
<dbReference type="GO" id="GO:0003677">
    <property type="term" value="F:DNA binding"/>
    <property type="evidence" value="ECO:0007669"/>
    <property type="project" value="UniProtKB-KW"/>
</dbReference>
<dbReference type="PANTHER" id="PTHR30629">
    <property type="entry name" value="PROPHAGE INTEGRASE"/>
    <property type="match status" value="1"/>
</dbReference>
<evidence type="ECO:0000313" key="5">
    <source>
        <dbReference type="EMBL" id="APG91064.1"/>
    </source>
</evidence>
<dbReference type="STRING" id="194963.SAMCFNEI73_Ch1772"/>
<dbReference type="SUPFAM" id="SSF56349">
    <property type="entry name" value="DNA breaking-rejoining enzymes"/>
    <property type="match status" value="1"/>
</dbReference>
<dbReference type="Gene3D" id="3.30.160.390">
    <property type="entry name" value="Integrase, DNA-binding domain"/>
    <property type="match status" value="1"/>
</dbReference>
<dbReference type="InterPro" id="IPR010998">
    <property type="entry name" value="Integrase_recombinase_N"/>
</dbReference>
<dbReference type="Gene3D" id="1.10.443.10">
    <property type="entry name" value="Intergrase catalytic core"/>
    <property type="match status" value="1"/>
</dbReference>
<evidence type="ECO:0000313" key="6">
    <source>
        <dbReference type="Proteomes" id="UP000182306"/>
    </source>
</evidence>
<dbReference type="RefSeq" id="WP_064253629.1">
    <property type="nucleotide sequence ID" value="NZ_CP013107.1"/>
</dbReference>
<reference evidence="5 6" key="1">
    <citation type="submission" date="2015-10" db="EMBL/GenBank/DDBJ databases">
        <title>Genomic differences between typical nodule nitrogen-fixing rhizobial strains and those coming from bean seeds.</title>
        <authorList>
            <person name="Peralta H."/>
            <person name="Aguilar-Vera A."/>
            <person name="Diaz R."/>
            <person name="Mora Y."/>
            <person name="Martinez-Batallar G."/>
            <person name="Salazar E."/>
            <person name="Vargas-Lagunas C."/>
            <person name="Encarnacion S."/>
            <person name="Girard L."/>
            <person name="Mora J."/>
        </authorList>
    </citation>
    <scope>NUCLEOTIDE SEQUENCE [LARGE SCALE GENOMIC DNA]</scope>
    <source>
        <strain evidence="5 6">CFNEI 73</strain>
    </source>
</reference>
<gene>
    <name evidence="5" type="ORF">SAMCFNEI73_Ch1772</name>
</gene>
<name>A0A1L3LLW5_9HYPH</name>
<dbReference type="KEGG" id="same:SAMCFNEI73_Ch1772"/>
<keyword evidence="4" id="KW-0233">DNA recombination</keyword>
<organism evidence="5 6">
    <name type="scientific">Sinorhizobium americanum</name>
    <dbReference type="NCBI Taxonomy" id="194963"/>
    <lineage>
        <taxon>Bacteria</taxon>
        <taxon>Pseudomonadati</taxon>
        <taxon>Pseudomonadota</taxon>
        <taxon>Alphaproteobacteria</taxon>
        <taxon>Hyphomicrobiales</taxon>
        <taxon>Rhizobiaceae</taxon>
        <taxon>Sinorhizobium/Ensifer group</taxon>
        <taxon>Sinorhizobium</taxon>
    </lineage>
</organism>
<dbReference type="Gene3D" id="1.10.150.130">
    <property type="match status" value="1"/>
</dbReference>
<dbReference type="InterPro" id="IPR025166">
    <property type="entry name" value="Integrase_DNA_bind_dom"/>
</dbReference>
<dbReference type="Pfam" id="PF13356">
    <property type="entry name" value="Arm-DNA-bind_3"/>
    <property type="match status" value="1"/>
</dbReference>
<dbReference type="EMBL" id="CP013107">
    <property type="protein sequence ID" value="APG91064.1"/>
    <property type="molecule type" value="Genomic_DNA"/>
</dbReference>
<dbReference type="InterPro" id="IPR002104">
    <property type="entry name" value="Integrase_catalytic"/>
</dbReference>
<protein>
    <submittedName>
        <fullName evidence="5">Integrase</fullName>
    </submittedName>
</protein>
<dbReference type="InterPro" id="IPR011010">
    <property type="entry name" value="DNA_brk_join_enz"/>
</dbReference>
<dbReference type="InterPro" id="IPR013762">
    <property type="entry name" value="Integrase-like_cat_sf"/>
</dbReference>
<dbReference type="InterPro" id="IPR038488">
    <property type="entry name" value="Integrase_DNA-bd_sf"/>
</dbReference>
<sequence>MADFISEDFVKNRVPKLMRGKDALKVRDSKLTGFMLRCRRTADDSITREFLVEYLPPLKVKDGEKPKRKWLSIGKSPTFTADEAREQARQMLQAVKNGDDPAAIRAAKKAQPTIEQLWELFDEQHLAMKSGETPKDYRGRYRRIIEPSFRGRRVADITRAEVDALRVKFKHKKTDCNRALAVLSKMMSFAMLQGWRTDNPCSKVPRFTETPNDTWLDEQALPPFIVALGKVDGPMGDLLRFVAVSGWRISAARLLRWDQVSLQRLEVHLDDKATKIHATALSTDAAMLIDNQPHRMGYVFSNRKGRQPIGYSDVLAALTAVCEEAGVERITPHRLRSTCATHAAVNGANVSELMQTFGWKTPAMAMRYVKRSESLARKGVERTAGIINVFNKPTADVKELSRNG</sequence>
<keyword evidence="6" id="KW-1185">Reference proteome</keyword>
<dbReference type="OrthoDB" id="7615137at2"/>
<dbReference type="PROSITE" id="PS51898">
    <property type="entry name" value="TYR_RECOMBINASE"/>
    <property type="match status" value="1"/>
</dbReference>
<dbReference type="AlphaFoldDB" id="A0A1L3LLW5"/>
<dbReference type="Proteomes" id="UP000182306">
    <property type="component" value="Chromosome"/>
</dbReference>
<evidence type="ECO:0000256" key="2">
    <source>
        <dbReference type="ARBA" id="ARBA00022908"/>
    </source>
</evidence>
<proteinExistence type="inferred from homology"/>